<dbReference type="PANTHER" id="PTHR41775:SF1">
    <property type="entry name" value="PEPTIDASE M6-LIKE DOMAIN-CONTAINING PROTEIN"/>
    <property type="match status" value="1"/>
</dbReference>
<proteinExistence type="predicted"/>
<dbReference type="SUPFAM" id="SSF69318">
    <property type="entry name" value="Integrin alpha N-terminal domain"/>
    <property type="match status" value="1"/>
</dbReference>
<dbReference type="OrthoDB" id="7970102at2"/>
<dbReference type="EMBL" id="CP000830">
    <property type="protein sequence ID" value="ABV92393.1"/>
    <property type="molecule type" value="Genomic_DNA"/>
</dbReference>
<feature type="region of interest" description="Disordered" evidence="1">
    <location>
        <begin position="16"/>
        <end position="40"/>
    </location>
</feature>
<gene>
    <name evidence="2" type="ordered locus">Dshi_0647</name>
</gene>
<name>A8LQA7_DINSH</name>
<dbReference type="AlphaFoldDB" id="A8LQA7"/>
<dbReference type="STRING" id="398580.Dshi_0647"/>
<evidence type="ECO:0000313" key="3">
    <source>
        <dbReference type="Proteomes" id="UP000006833"/>
    </source>
</evidence>
<dbReference type="PANTHER" id="PTHR41775">
    <property type="entry name" value="SECRETED PROTEIN-RELATED"/>
    <property type="match status" value="1"/>
</dbReference>
<dbReference type="eggNOG" id="COG4412">
    <property type="taxonomic scope" value="Bacteria"/>
</dbReference>
<dbReference type="InterPro" id="IPR028994">
    <property type="entry name" value="Integrin_alpha_N"/>
</dbReference>
<evidence type="ECO:0008006" key="4">
    <source>
        <dbReference type="Google" id="ProtNLM"/>
    </source>
</evidence>
<keyword evidence="3" id="KW-1185">Reference proteome</keyword>
<evidence type="ECO:0000313" key="2">
    <source>
        <dbReference type="EMBL" id="ABV92393.1"/>
    </source>
</evidence>
<dbReference type="Proteomes" id="UP000006833">
    <property type="component" value="Chromosome"/>
</dbReference>
<protein>
    <recommendedName>
        <fullName evidence="4">FG-GAP repeat protein</fullName>
    </recommendedName>
</protein>
<reference evidence="3" key="1">
    <citation type="journal article" date="2010" name="ISME J.">
        <title>The complete genome sequence of the algal symbiont Dinoroseobacter shibae: a hitchhiker's guide to life in the sea.</title>
        <authorList>
            <person name="Wagner-Dobler I."/>
            <person name="Ballhausen B."/>
            <person name="Berger M."/>
            <person name="Brinkhoff T."/>
            <person name="Buchholz I."/>
            <person name="Bunk B."/>
            <person name="Cypionka H."/>
            <person name="Daniel R."/>
            <person name="Drepper T."/>
            <person name="Gerdts G."/>
            <person name="Hahnke S."/>
            <person name="Han C."/>
            <person name="Jahn D."/>
            <person name="Kalhoefer D."/>
            <person name="Kiss H."/>
            <person name="Klenk H.P."/>
            <person name="Kyrpides N."/>
            <person name="Liebl W."/>
            <person name="Liesegang H."/>
            <person name="Meincke L."/>
            <person name="Pati A."/>
            <person name="Petersen J."/>
            <person name="Piekarski T."/>
            <person name="Pommerenke C."/>
            <person name="Pradella S."/>
            <person name="Pukall R."/>
            <person name="Rabus R."/>
            <person name="Stackebrandt E."/>
            <person name="Thole S."/>
            <person name="Thompson L."/>
            <person name="Tielen P."/>
            <person name="Tomasch J."/>
            <person name="von Jan M."/>
            <person name="Wanphrut N."/>
            <person name="Wichels A."/>
            <person name="Zech H."/>
            <person name="Simon M."/>
        </authorList>
    </citation>
    <scope>NUCLEOTIDE SEQUENCE [LARGE SCALE GENOMIC DNA]</scope>
    <source>
        <strain evidence="3">DSM 16493 / NCIMB 14021 / DFL 12</strain>
    </source>
</reference>
<evidence type="ECO:0000256" key="1">
    <source>
        <dbReference type="SAM" id="MobiDB-lite"/>
    </source>
</evidence>
<dbReference type="RefSeq" id="WP_012177325.1">
    <property type="nucleotide sequence ID" value="NC_009952.1"/>
</dbReference>
<sequence length="915" mass="102459">MPRFRLGNRLVFRAPFPTLHHDPRDPPVLTRRPAVPSLDPDKIAQLRKVDRPYDRHLTPCFHPPAGELPDLRRPPRGAFEFPLMPRPIPSPAPRPGADLPSYAPQWNSVALFFNLDMPAADRPDDYAATTVATARTFLDEGPGALSPGISESLTQYWGALSNGAFAFGLNTPRDGAGKPLIPDIAPPGGDVQAWEELIRRCVKANAQAIWQAAGGLMKNGKRWIPSLVLVQNYWTHASARFGGYDIDVSGTTYTVGDVTHIRFGLDTYAPPEAPGKVGRTWWGTLNHEYAHNFLEFWDLYGPSGCTGYWDLLGDNSPPGRMSEVSSLFKERMGWLSFKQVIEGPNVSRRTLSLRPYTTDHEAIKVVPDPEFTPHEYFLLEYRKSTGAEVWRPDGGLPEEGLLITHVNDRIGVPSTWLLRDAPFFNTEFADAGGPNVVDWHGHKELTGKLFPQGAQNSFTPATAPSSNLYGPRNSGLSITGIRIEAEQLRFELEINAHHSIGWTVSSEDRALAGRFTPASATSGEEIFIRNGNAAALLSHGEGQWNVEKRQDGWIGGWNLGTDNRQTVGDLDGDGRDEILIRSPEWIGVLKWTRSRFESVTVQHDWVDGWNLGADNRELLADLDGDGAAEVYIRSPEWAGVMKLEGGRLRLKKIHHDWIDDWNLGRDDREYVGRFSTEERDEIVIRSDNWIGLLRWDARAQKLVRAGIQHDWVDGWNLGPGDWHAIADVDGDGMDEIVIRSDGWIGVLKWQGGRFRVLWMTKEHVNHHEDRADRRMPLDPEDRMYAGRFRTDRDGVLIRKDQNGAGHYGKTGLYVLAWQDGEMKVVHAIHSHFNGRWNLGAGDRFVLGDFHRTGRDIALGDRDTVIDGLTDVFIHNGWGTGMVGVNHGRLYPEGNPNKTVSQIGLTWAQRGHLVNL</sequence>
<organism evidence="2 3">
    <name type="scientific">Dinoroseobacter shibae (strain DSM 16493 / NCIMB 14021 / DFL 12)</name>
    <dbReference type="NCBI Taxonomy" id="398580"/>
    <lineage>
        <taxon>Bacteria</taxon>
        <taxon>Pseudomonadati</taxon>
        <taxon>Pseudomonadota</taxon>
        <taxon>Alphaproteobacteria</taxon>
        <taxon>Rhodobacterales</taxon>
        <taxon>Roseobacteraceae</taxon>
        <taxon>Dinoroseobacter</taxon>
    </lineage>
</organism>
<dbReference type="KEGG" id="dsh:Dshi_0647"/>
<dbReference type="HOGENOM" id="CLU_318018_0_0_5"/>
<accession>A8LQA7</accession>